<dbReference type="EMBL" id="AMYD01000212">
    <property type="protein sequence ID" value="EQB58763.1"/>
    <property type="molecule type" value="Genomic_DNA"/>
</dbReference>
<organism evidence="1 2">
    <name type="scientific">Colletotrichum gloeosporioides (strain Cg-14)</name>
    <name type="common">Anthracnose fungus</name>
    <name type="synonym">Glomerella cingulata</name>
    <dbReference type="NCBI Taxonomy" id="1237896"/>
    <lineage>
        <taxon>Eukaryota</taxon>
        <taxon>Fungi</taxon>
        <taxon>Dikarya</taxon>
        <taxon>Ascomycota</taxon>
        <taxon>Pezizomycotina</taxon>
        <taxon>Sordariomycetes</taxon>
        <taxon>Hypocreomycetidae</taxon>
        <taxon>Glomerellales</taxon>
        <taxon>Glomerellaceae</taxon>
        <taxon>Colletotrichum</taxon>
        <taxon>Colletotrichum gloeosporioides species complex</taxon>
    </lineage>
</organism>
<protein>
    <submittedName>
        <fullName evidence="1">Uncharacterized protein</fullName>
    </submittedName>
</protein>
<gene>
    <name evidence="1" type="ORF">CGLO_00944</name>
</gene>
<comment type="caution">
    <text evidence="1">The sequence shown here is derived from an EMBL/GenBank/DDBJ whole genome shotgun (WGS) entry which is preliminary data.</text>
</comment>
<evidence type="ECO:0000313" key="1">
    <source>
        <dbReference type="EMBL" id="EQB58763.1"/>
    </source>
</evidence>
<accession>T0L1H8</accession>
<evidence type="ECO:0000313" key="2">
    <source>
        <dbReference type="Proteomes" id="UP000015530"/>
    </source>
</evidence>
<proteinExistence type="predicted"/>
<dbReference type="Proteomes" id="UP000015530">
    <property type="component" value="Unassembled WGS sequence"/>
</dbReference>
<dbReference type="AlphaFoldDB" id="T0L1H8"/>
<sequence>MAGIGVELIFADSGCLAELTAE</sequence>
<name>T0L1H8_COLGC</name>
<dbReference type="HOGENOM" id="CLU_3425072_0_0_1"/>
<reference evidence="2" key="1">
    <citation type="journal article" date="2013" name="Mol. Plant Microbe Interact.">
        <title>Global aspects of pacC regulation of pathogenicity genes in Colletotrichum gloeosporioides as revealed by transcriptome analysis.</title>
        <authorList>
            <person name="Alkan N."/>
            <person name="Meng X."/>
            <person name="Friedlander G."/>
            <person name="Reuveni E."/>
            <person name="Sukno S."/>
            <person name="Sherman A."/>
            <person name="Thon M."/>
            <person name="Fluhr R."/>
            <person name="Prusky D."/>
        </authorList>
    </citation>
    <scope>NUCLEOTIDE SEQUENCE [LARGE SCALE GENOMIC DNA]</scope>
    <source>
        <strain evidence="2">Cg-14</strain>
    </source>
</reference>